<evidence type="ECO:0000313" key="3">
    <source>
        <dbReference type="RefSeq" id="XP_019496064.1"/>
    </source>
</evidence>
<dbReference type="GeneID" id="109381659"/>
<sequence length="228" mass="24462">MTGTQRKLPALLRPSPKPELSEQGAGGLITEELPVSGRLGKPPQTLAPPDAVIEPGFPGSTSAVREEQRARRGGWPAPTCNHTGACPEPHQEEHAGRGRGPGRRGRQPLQGPSRARSPTGRRQEGPGTAGLSGSRSCSRTARRRLGAARREPRRAGGRGTPCLAACAPGRRPARDGTSSMSSGYSSLEEDAEDFFFTARTSFFRRAPQGKPRTGQQFHLLGPFLRNRF</sequence>
<dbReference type="KEGG" id="hai:109381659"/>
<accession>A0A8B7R4S4</accession>
<gene>
    <name evidence="3" type="primary">LOC109381659</name>
</gene>
<dbReference type="Proteomes" id="UP000694851">
    <property type="component" value="Unplaced"/>
</dbReference>
<evidence type="ECO:0000256" key="1">
    <source>
        <dbReference type="SAM" id="MobiDB-lite"/>
    </source>
</evidence>
<protein>
    <submittedName>
        <fullName evidence="3">Uncharacterized protein LOC109381659</fullName>
    </submittedName>
</protein>
<proteinExistence type="predicted"/>
<dbReference type="AlphaFoldDB" id="A0A8B7R4S4"/>
<keyword evidence="2" id="KW-1185">Reference proteome</keyword>
<dbReference type="RefSeq" id="XP_019496064.1">
    <property type="nucleotide sequence ID" value="XM_019640519.1"/>
</dbReference>
<evidence type="ECO:0000313" key="2">
    <source>
        <dbReference type="Proteomes" id="UP000694851"/>
    </source>
</evidence>
<organism evidence="2 3">
    <name type="scientific">Hipposideros armiger</name>
    <name type="common">Great Himalayan leaf-nosed bat</name>
    <dbReference type="NCBI Taxonomy" id="186990"/>
    <lineage>
        <taxon>Eukaryota</taxon>
        <taxon>Metazoa</taxon>
        <taxon>Chordata</taxon>
        <taxon>Craniata</taxon>
        <taxon>Vertebrata</taxon>
        <taxon>Euteleostomi</taxon>
        <taxon>Mammalia</taxon>
        <taxon>Eutheria</taxon>
        <taxon>Laurasiatheria</taxon>
        <taxon>Chiroptera</taxon>
        <taxon>Yinpterochiroptera</taxon>
        <taxon>Rhinolophoidea</taxon>
        <taxon>Hipposideridae</taxon>
        <taxon>Hipposideros</taxon>
    </lineage>
</organism>
<feature type="region of interest" description="Disordered" evidence="1">
    <location>
        <begin position="1"/>
        <end position="186"/>
    </location>
</feature>
<reference evidence="3" key="1">
    <citation type="submission" date="2025-08" db="UniProtKB">
        <authorList>
            <consortium name="RefSeq"/>
        </authorList>
    </citation>
    <scope>IDENTIFICATION</scope>
    <source>
        <tissue evidence="3">Muscle</tissue>
    </source>
</reference>
<name>A0A8B7R4S4_HIPAR</name>